<keyword evidence="2" id="KW-1185">Reference proteome</keyword>
<dbReference type="AlphaFoldDB" id="A0A4Z2IBC0"/>
<evidence type="ECO:0000313" key="1">
    <source>
        <dbReference type="EMBL" id="TNN75001.1"/>
    </source>
</evidence>
<protein>
    <submittedName>
        <fullName evidence="1">Uncharacterized protein</fullName>
    </submittedName>
</protein>
<reference evidence="1 2" key="1">
    <citation type="submission" date="2019-03" db="EMBL/GenBank/DDBJ databases">
        <title>First draft genome of Liparis tanakae, snailfish: a comprehensive survey of snailfish specific genes.</title>
        <authorList>
            <person name="Kim W."/>
            <person name="Song I."/>
            <person name="Jeong J.-H."/>
            <person name="Kim D."/>
            <person name="Kim S."/>
            <person name="Ryu S."/>
            <person name="Song J.Y."/>
            <person name="Lee S.K."/>
        </authorList>
    </citation>
    <scope>NUCLEOTIDE SEQUENCE [LARGE SCALE GENOMIC DNA]</scope>
    <source>
        <tissue evidence="1">Muscle</tissue>
    </source>
</reference>
<dbReference type="EMBL" id="SRLO01000108">
    <property type="protein sequence ID" value="TNN75001.1"/>
    <property type="molecule type" value="Genomic_DNA"/>
</dbReference>
<dbReference type="Proteomes" id="UP000314294">
    <property type="component" value="Unassembled WGS sequence"/>
</dbReference>
<accession>A0A4Z2IBC0</accession>
<organism evidence="1 2">
    <name type="scientific">Liparis tanakae</name>
    <name type="common">Tanaka's snailfish</name>
    <dbReference type="NCBI Taxonomy" id="230148"/>
    <lineage>
        <taxon>Eukaryota</taxon>
        <taxon>Metazoa</taxon>
        <taxon>Chordata</taxon>
        <taxon>Craniata</taxon>
        <taxon>Vertebrata</taxon>
        <taxon>Euteleostomi</taxon>
        <taxon>Actinopterygii</taxon>
        <taxon>Neopterygii</taxon>
        <taxon>Teleostei</taxon>
        <taxon>Neoteleostei</taxon>
        <taxon>Acanthomorphata</taxon>
        <taxon>Eupercaria</taxon>
        <taxon>Perciformes</taxon>
        <taxon>Cottioidei</taxon>
        <taxon>Cottales</taxon>
        <taxon>Liparidae</taxon>
        <taxon>Liparis</taxon>
    </lineage>
</organism>
<proteinExistence type="predicted"/>
<sequence length="74" mass="7942">MKPAVAVNDVFSPCGSPEVLFRCGPGLGSPLSRATSVFRPSSLILRPGRALRRESQVWCPGSEECCSPPPFSEH</sequence>
<evidence type="ECO:0000313" key="2">
    <source>
        <dbReference type="Proteomes" id="UP000314294"/>
    </source>
</evidence>
<name>A0A4Z2IBC0_9TELE</name>
<comment type="caution">
    <text evidence="1">The sequence shown here is derived from an EMBL/GenBank/DDBJ whole genome shotgun (WGS) entry which is preliminary data.</text>
</comment>
<gene>
    <name evidence="1" type="ORF">EYF80_014747</name>
</gene>